<proteinExistence type="predicted"/>
<dbReference type="PANTHER" id="PTHR40078:SF1">
    <property type="entry name" value="INTEGRAL MEMBRANE PROTEIN"/>
    <property type="match status" value="1"/>
</dbReference>
<feature type="transmembrane region" description="Helical" evidence="1">
    <location>
        <begin position="77"/>
        <end position="96"/>
    </location>
</feature>
<dbReference type="Proteomes" id="UP000315215">
    <property type="component" value="Chromosome"/>
</dbReference>
<dbReference type="Pfam" id="PF19700">
    <property type="entry name" value="DUF6198"/>
    <property type="match status" value="1"/>
</dbReference>
<feature type="transmembrane region" description="Helical" evidence="1">
    <location>
        <begin position="52"/>
        <end position="70"/>
    </location>
</feature>
<feature type="transmembrane region" description="Helical" evidence="1">
    <location>
        <begin position="108"/>
        <end position="128"/>
    </location>
</feature>
<name>A0A516KI02_9BACI</name>
<keyword evidence="1" id="KW-0472">Membrane</keyword>
<evidence type="ECO:0000313" key="2">
    <source>
        <dbReference type="EMBL" id="QDP41030.1"/>
    </source>
</evidence>
<keyword evidence="3" id="KW-1185">Reference proteome</keyword>
<feature type="transmembrane region" description="Helical" evidence="1">
    <location>
        <begin position="176"/>
        <end position="196"/>
    </location>
</feature>
<dbReference type="AlphaFoldDB" id="A0A516KI02"/>
<dbReference type="EMBL" id="CP041666">
    <property type="protein sequence ID" value="QDP41030.1"/>
    <property type="molecule type" value="Genomic_DNA"/>
</dbReference>
<dbReference type="OrthoDB" id="1902994at2"/>
<protein>
    <submittedName>
        <fullName evidence="2">YitT family protein</fullName>
    </submittedName>
</protein>
<sequence length="210" mass="23313">MKNKLLEQNVHLFIIGIAILTLGITLCIQSRLGTSPFDALLVGLYRTVGLTVGTWEVAVGFVMIIMNAILIRKRPEYLALVTSFVTGIGIDTWLWFFRDWLVPSSFLEQFICLLLGIICTGLGVATYLQSKLAPIPLDRSMLVVSELTGWSFVYSRGMISIVLVTLAFFLNGPIGLGTIMNALFTGLMIKAFFPFLEKLHSPKHSKRQVA</sequence>
<gene>
    <name evidence="2" type="ORF">FN924_13005</name>
</gene>
<feature type="transmembrane region" description="Helical" evidence="1">
    <location>
        <begin position="12"/>
        <end position="32"/>
    </location>
</feature>
<dbReference type="RefSeq" id="WP_143895163.1">
    <property type="nucleotide sequence ID" value="NZ_CP041666.1"/>
</dbReference>
<dbReference type="KEGG" id="aqt:FN924_13005"/>
<dbReference type="PANTHER" id="PTHR40078">
    <property type="entry name" value="INTEGRAL MEMBRANE PROTEIN-RELATED"/>
    <property type="match status" value="1"/>
</dbReference>
<keyword evidence="1" id="KW-1133">Transmembrane helix</keyword>
<reference evidence="2 3" key="1">
    <citation type="submission" date="2019-07" db="EMBL/GenBank/DDBJ databases">
        <authorList>
            <person name="Li J."/>
        </authorList>
    </citation>
    <scope>NUCLEOTIDE SEQUENCE [LARGE SCALE GENOMIC DNA]</scope>
    <source>
        <strain evidence="2 3">TKL69</strain>
    </source>
</reference>
<dbReference type="InterPro" id="IPR038750">
    <property type="entry name" value="YczE/YyaS-like"/>
</dbReference>
<evidence type="ECO:0000256" key="1">
    <source>
        <dbReference type="SAM" id="Phobius"/>
    </source>
</evidence>
<feature type="transmembrane region" description="Helical" evidence="1">
    <location>
        <begin position="149"/>
        <end position="170"/>
    </location>
</feature>
<accession>A0A516KI02</accession>
<organism evidence="2 3">
    <name type="scientific">Radiobacillus deserti</name>
    <dbReference type="NCBI Taxonomy" id="2594883"/>
    <lineage>
        <taxon>Bacteria</taxon>
        <taxon>Bacillati</taxon>
        <taxon>Bacillota</taxon>
        <taxon>Bacilli</taxon>
        <taxon>Bacillales</taxon>
        <taxon>Bacillaceae</taxon>
        <taxon>Radiobacillus</taxon>
    </lineage>
</organism>
<evidence type="ECO:0000313" key="3">
    <source>
        <dbReference type="Proteomes" id="UP000315215"/>
    </source>
</evidence>
<keyword evidence="1" id="KW-0812">Transmembrane</keyword>